<gene>
    <name evidence="1" type="ORF">SAMN02745178_00909</name>
</gene>
<dbReference type="Proteomes" id="UP000190286">
    <property type="component" value="Unassembled WGS sequence"/>
</dbReference>
<dbReference type="AlphaFoldDB" id="A0A1T4WQP0"/>
<name>A0A1T4WQP0_9FIRM</name>
<dbReference type="EMBL" id="FUYF01000003">
    <property type="protein sequence ID" value="SKA79175.1"/>
    <property type="molecule type" value="Genomic_DNA"/>
</dbReference>
<dbReference type="GeneID" id="93337391"/>
<dbReference type="OrthoDB" id="190848at2"/>
<dbReference type="RefSeq" id="WP_078783906.1">
    <property type="nucleotide sequence ID" value="NZ_FUYF01000003.1"/>
</dbReference>
<evidence type="ECO:0000313" key="1">
    <source>
        <dbReference type="EMBL" id="SKA79175.1"/>
    </source>
</evidence>
<protein>
    <recommendedName>
        <fullName evidence="3">DUF2971 domain-containing protein</fullName>
    </recommendedName>
</protein>
<accession>A0A1T4WQP0</accession>
<dbReference type="STRING" id="745368.SAMN02745178_00909"/>
<keyword evidence="2" id="KW-1185">Reference proteome</keyword>
<organism evidence="1 2">
    <name type="scientific">Gemmiger formicilis</name>
    <dbReference type="NCBI Taxonomy" id="745368"/>
    <lineage>
        <taxon>Bacteria</taxon>
        <taxon>Bacillati</taxon>
        <taxon>Bacillota</taxon>
        <taxon>Clostridia</taxon>
        <taxon>Eubacteriales</taxon>
        <taxon>Gemmiger</taxon>
    </lineage>
</organism>
<reference evidence="1 2" key="1">
    <citation type="submission" date="2017-02" db="EMBL/GenBank/DDBJ databases">
        <authorList>
            <person name="Peterson S.W."/>
        </authorList>
    </citation>
    <scope>NUCLEOTIDE SEQUENCE [LARGE SCALE GENOMIC DNA]</scope>
    <source>
        <strain evidence="1 2">ATCC 27749</strain>
    </source>
</reference>
<evidence type="ECO:0008006" key="3">
    <source>
        <dbReference type="Google" id="ProtNLM"/>
    </source>
</evidence>
<sequence length="335" mass="38696">MNHNDREHFWQTLCSLPGNDIVAEREQLFKAIKYPKLLFRYRPVSTKSLDALRTNKLYFSSANYYDDPFDTFLHIDIEAIRKEYLSAFQTPESTEAVVDGVKSLLGNILSEEQAAQFTVENVTNALSHGLTESFLNAALSLRDEVKKDTWSVCFSENGFNEVLWLKYADQHRGFVQIYDLENEDNFLCGKQEKCANCGIKNYGTPLYPIYYSDTPYDATKFAKFVMLRKIAETAKTQIPQELYVEMGNVLWEQERTTLIKKECHKYDEEWRMITGCIMKPPIMMEWIPNGIILGLRMGVAEENLVVSMAKEAGIKNIYKSYINAQNKLDAYPLKL</sequence>
<proteinExistence type="predicted"/>
<evidence type="ECO:0000313" key="2">
    <source>
        <dbReference type="Proteomes" id="UP000190286"/>
    </source>
</evidence>